<evidence type="ECO:0000313" key="2">
    <source>
        <dbReference type="EMBL" id="OGG87506.1"/>
    </source>
</evidence>
<sequence>MEVSYEKTSFKVQASSFEEIRKNMKFKIKNSRKAPFGFMVFPFCDFSNFEFRISNFRAERGSRGFTLLLSALIVSIVLAIGASISGLAQKELTLSSIGRDSQFAFYTADSGAECALYWDIRRHIFSVEDPPEKLSCGGQETLITTNSDSSSTKFTFEYESNGYCVDVSVVKSPNDSDSFSTDIRADGFSTNCDGITTNPRVLQRSVELHY</sequence>
<dbReference type="Proteomes" id="UP000177968">
    <property type="component" value="Unassembled WGS sequence"/>
</dbReference>
<evidence type="ECO:0000313" key="3">
    <source>
        <dbReference type="Proteomes" id="UP000177968"/>
    </source>
</evidence>
<keyword evidence="1" id="KW-0472">Membrane</keyword>
<feature type="transmembrane region" description="Helical" evidence="1">
    <location>
        <begin position="65"/>
        <end position="88"/>
    </location>
</feature>
<proteinExistence type="predicted"/>
<name>A0A1F6FNS7_9BACT</name>
<evidence type="ECO:0008006" key="4">
    <source>
        <dbReference type="Google" id="ProtNLM"/>
    </source>
</evidence>
<comment type="caution">
    <text evidence="2">The sequence shown here is derived from an EMBL/GenBank/DDBJ whole genome shotgun (WGS) entry which is preliminary data.</text>
</comment>
<dbReference type="EMBL" id="MFMO01000025">
    <property type="protein sequence ID" value="OGG87506.1"/>
    <property type="molecule type" value="Genomic_DNA"/>
</dbReference>
<keyword evidence="1" id="KW-1133">Transmembrane helix</keyword>
<keyword evidence="1" id="KW-0812">Transmembrane</keyword>
<evidence type="ECO:0000256" key="1">
    <source>
        <dbReference type="SAM" id="Phobius"/>
    </source>
</evidence>
<gene>
    <name evidence="2" type="ORF">A3H15_01830</name>
</gene>
<accession>A0A1F6FNS7</accession>
<reference evidence="2 3" key="1">
    <citation type="journal article" date="2016" name="Nat. Commun.">
        <title>Thousands of microbial genomes shed light on interconnected biogeochemical processes in an aquifer system.</title>
        <authorList>
            <person name="Anantharaman K."/>
            <person name="Brown C.T."/>
            <person name="Hug L.A."/>
            <person name="Sharon I."/>
            <person name="Castelle C.J."/>
            <person name="Probst A.J."/>
            <person name="Thomas B.C."/>
            <person name="Singh A."/>
            <person name="Wilkins M.J."/>
            <person name="Karaoz U."/>
            <person name="Brodie E.L."/>
            <person name="Williams K.H."/>
            <person name="Hubbard S.S."/>
            <person name="Banfield J.F."/>
        </authorList>
    </citation>
    <scope>NUCLEOTIDE SEQUENCE [LARGE SCALE GENOMIC DNA]</scope>
</reference>
<dbReference type="AlphaFoldDB" id="A0A1F6FNS7"/>
<organism evidence="2 3">
    <name type="scientific">Candidatus Kaiserbacteria bacterium RIFCSPLOWO2_12_FULL_50_28</name>
    <dbReference type="NCBI Taxonomy" id="1798527"/>
    <lineage>
        <taxon>Bacteria</taxon>
        <taxon>Candidatus Kaiseribacteriota</taxon>
    </lineage>
</organism>
<protein>
    <recommendedName>
        <fullName evidence="4">Type 4 fimbrial biogenesis protein PilX N-terminal domain-containing protein</fullName>
    </recommendedName>
</protein>